<feature type="compositionally biased region" description="Low complexity" evidence="1">
    <location>
        <begin position="273"/>
        <end position="297"/>
    </location>
</feature>
<feature type="compositionally biased region" description="Basic and acidic residues" evidence="1">
    <location>
        <begin position="55"/>
        <end position="78"/>
    </location>
</feature>
<evidence type="ECO:0000313" key="2">
    <source>
        <dbReference type="EMBL" id="KIK59191.1"/>
    </source>
</evidence>
<reference evidence="2 3" key="1">
    <citation type="submission" date="2014-04" db="EMBL/GenBank/DDBJ databases">
        <title>Evolutionary Origins and Diversification of the Mycorrhizal Mutualists.</title>
        <authorList>
            <consortium name="DOE Joint Genome Institute"/>
            <consortium name="Mycorrhizal Genomics Consortium"/>
            <person name="Kohler A."/>
            <person name="Kuo A."/>
            <person name="Nagy L.G."/>
            <person name="Floudas D."/>
            <person name="Copeland A."/>
            <person name="Barry K.W."/>
            <person name="Cichocki N."/>
            <person name="Veneault-Fourrey C."/>
            <person name="LaButti K."/>
            <person name="Lindquist E.A."/>
            <person name="Lipzen A."/>
            <person name="Lundell T."/>
            <person name="Morin E."/>
            <person name="Murat C."/>
            <person name="Riley R."/>
            <person name="Ohm R."/>
            <person name="Sun H."/>
            <person name="Tunlid A."/>
            <person name="Henrissat B."/>
            <person name="Grigoriev I.V."/>
            <person name="Hibbett D.S."/>
            <person name="Martin F."/>
        </authorList>
    </citation>
    <scope>NUCLEOTIDE SEQUENCE [LARGE SCALE GENOMIC DNA]</scope>
    <source>
        <strain evidence="2 3">FD-317 M1</strain>
    </source>
</reference>
<accession>A0A0D0BUM6</accession>
<feature type="compositionally biased region" description="Basic and acidic residues" evidence="1">
    <location>
        <begin position="372"/>
        <end position="382"/>
    </location>
</feature>
<dbReference type="AlphaFoldDB" id="A0A0D0BUM6"/>
<feature type="compositionally biased region" description="Low complexity" evidence="1">
    <location>
        <begin position="1"/>
        <end position="30"/>
    </location>
</feature>
<gene>
    <name evidence="2" type="ORF">GYMLUDRAFT_686108</name>
</gene>
<feature type="region of interest" description="Disordered" evidence="1">
    <location>
        <begin position="329"/>
        <end position="496"/>
    </location>
</feature>
<feature type="compositionally biased region" description="Polar residues" evidence="1">
    <location>
        <begin position="468"/>
        <end position="478"/>
    </location>
</feature>
<keyword evidence="3" id="KW-1185">Reference proteome</keyword>
<dbReference type="OrthoDB" id="3051288at2759"/>
<protein>
    <submittedName>
        <fullName evidence="2">Uncharacterized protein</fullName>
    </submittedName>
</protein>
<feature type="compositionally biased region" description="Basic and acidic residues" evidence="1">
    <location>
        <begin position="189"/>
        <end position="200"/>
    </location>
</feature>
<dbReference type="HOGENOM" id="CLU_549876_0_0_1"/>
<sequence length="496" mass="52630">MGNMSPSNRSSKSSAVQSDVSSTPPSSASEEVPKTPTFPLSPAGFSSSLSPSTPTREKDRTRTKNVNWDRDRDRDRRTSSLRASVFDAFAELGAFEENSQIAAWIFNPDSVVDDGSSLPRKGVTVRFVEKSGSRFRERLNSDGSMNLLNGRGGSSLRGGPAAALPSSPVPTRRPTRRFFNGLRARSASRNREDKRRKPSEEVVDVVDVPALPLPSSPQSQSKKRPFLAFRSKSARTVPTTTSYISSPLHPPAFLDAPRPSFWSDTNYSTMRAGSSGPASPVSPGLSEPESGVSSPGPANGLGHTSTPSVATNASWVHIHGSASLDLLRSPESSESLGNPFLHGNPAVSGSAASSPSPKTKGKMKGGGVPFPTDKEKDKEKENSGVGSSGSGTGSSQLLRKISTVVARSFSTVDPSSQSPASRLDPNSIRRTQSRPPETTEARMMAGSVRDSRRRSRPSLAASFETPRYGSSSVLTVMTGSGGEHPTSRALSTMELL</sequence>
<feature type="region of interest" description="Disordered" evidence="1">
    <location>
        <begin position="266"/>
        <end position="308"/>
    </location>
</feature>
<feature type="compositionally biased region" description="Low complexity" evidence="1">
    <location>
        <begin position="343"/>
        <end position="358"/>
    </location>
</feature>
<dbReference type="EMBL" id="KN834781">
    <property type="protein sequence ID" value="KIK59191.1"/>
    <property type="molecule type" value="Genomic_DNA"/>
</dbReference>
<organism evidence="2 3">
    <name type="scientific">Collybiopsis luxurians FD-317 M1</name>
    <dbReference type="NCBI Taxonomy" id="944289"/>
    <lineage>
        <taxon>Eukaryota</taxon>
        <taxon>Fungi</taxon>
        <taxon>Dikarya</taxon>
        <taxon>Basidiomycota</taxon>
        <taxon>Agaricomycotina</taxon>
        <taxon>Agaricomycetes</taxon>
        <taxon>Agaricomycetidae</taxon>
        <taxon>Agaricales</taxon>
        <taxon>Marasmiineae</taxon>
        <taxon>Omphalotaceae</taxon>
        <taxon>Collybiopsis</taxon>
        <taxon>Collybiopsis luxurians</taxon>
    </lineage>
</organism>
<feature type="region of interest" description="Disordered" evidence="1">
    <location>
        <begin position="140"/>
        <end position="202"/>
    </location>
</feature>
<evidence type="ECO:0000256" key="1">
    <source>
        <dbReference type="SAM" id="MobiDB-lite"/>
    </source>
</evidence>
<feature type="region of interest" description="Disordered" evidence="1">
    <location>
        <begin position="1"/>
        <end position="81"/>
    </location>
</feature>
<feature type="compositionally biased region" description="Low complexity" evidence="1">
    <location>
        <begin position="38"/>
        <end position="54"/>
    </location>
</feature>
<proteinExistence type="predicted"/>
<dbReference type="Proteomes" id="UP000053593">
    <property type="component" value="Unassembled WGS sequence"/>
</dbReference>
<feature type="compositionally biased region" description="Polar residues" evidence="1">
    <location>
        <begin position="408"/>
        <end position="420"/>
    </location>
</feature>
<name>A0A0D0BUM6_9AGAR</name>
<evidence type="ECO:0000313" key="3">
    <source>
        <dbReference type="Proteomes" id="UP000053593"/>
    </source>
</evidence>